<dbReference type="InterPro" id="IPR046295">
    <property type="entry name" value="DUF6332"/>
</dbReference>
<name>A0ABY9J3H7_9ACTN</name>
<feature type="transmembrane region" description="Helical" evidence="2">
    <location>
        <begin position="12"/>
        <end position="39"/>
    </location>
</feature>
<keyword evidence="2" id="KW-0812">Transmembrane</keyword>
<evidence type="ECO:0000256" key="2">
    <source>
        <dbReference type="SAM" id="Phobius"/>
    </source>
</evidence>
<feature type="transmembrane region" description="Helical" evidence="2">
    <location>
        <begin position="51"/>
        <end position="72"/>
    </location>
</feature>
<dbReference type="EMBL" id="CP120988">
    <property type="protein sequence ID" value="WLQ60884.1"/>
    <property type="molecule type" value="Genomic_DNA"/>
</dbReference>
<proteinExistence type="predicted"/>
<protein>
    <submittedName>
        <fullName evidence="3">DUF6332 family protein</fullName>
    </submittedName>
</protein>
<keyword evidence="2" id="KW-1133">Transmembrane helix</keyword>
<sequence length="104" mass="10699">MEHRSQAERDAVTVEIGFAVLTGALLAGAAFVAVCAPAFLMASGGGVGPGLLLAATLVAGLVFAGRVVDVLWRFGRRATEREVDGRVPVLPDQPSQPGRTSPDS</sequence>
<organism evidence="3 4">
    <name type="scientific">Streptomyces poriferorum</name>
    <dbReference type="NCBI Taxonomy" id="2798799"/>
    <lineage>
        <taxon>Bacteria</taxon>
        <taxon>Bacillati</taxon>
        <taxon>Actinomycetota</taxon>
        <taxon>Actinomycetes</taxon>
        <taxon>Kitasatosporales</taxon>
        <taxon>Streptomycetaceae</taxon>
        <taxon>Streptomyces</taxon>
    </lineage>
</organism>
<dbReference type="Proteomes" id="UP001235744">
    <property type="component" value="Chromosome"/>
</dbReference>
<feature type="compositionally biased region" description="Polar residues" evidence="1">
    <location>
        <begin position="93"/>
        <end position="104"/>
    </location>
</feature>
<gene>
    <name evidence="3" type="ORF">P8A19_38055</name>
</gene>
<evidence type="ECO:0000256" key="1">
    <source>
        <dbReference type="SAM" id="MobiDB-lite"/>
    </source>
</evidence>
<feature type="region of interest" description="Disordered" evidence="1">
    <location>
        <begin position="83"/>
        <end position="104"/>
    </location>
</feature>
<keyword evidence="4" id="KW-1185">Reference proteome</keyword>
<evidence type="ECO:0000313" key="3">
    <source>
        <dbReference type="EMBL" id="WLQ60884.1"/>
    </source>
</evidence>
<accession>A0ABY9J3H7</accession>
<evidence type="ECO:0000313" key="4">
    <source>
        <dbReference type="Proteomes" id="UP001235744"/>
    </source>
</evidence>
<reference evidence="3 4" key="1">
    <citation type="submission" date="2023-03" db="EMBL/GenBank/DDBJ databases">
        <title>Isolation and description of six Streptomyces strains from soil environments, able to metabolize different microbial glucans.</title>
        <authorList>
            <person name="Widen T."/>
            <person name="Larsbrink J."/>
        </authorList>
    </citation>
    <scope>NUCLEOTIDE SEQUENCE [LARGE SCALE GENOMIC DNA]</scope>
    <source>
        <strain evidence="3 4">Alt2</strain>
    </source>
</reference>
<keyword evidence="2" id="KW-0472">Membrane</keyword>
<dbReference type="Pfam" id="PF19857">
    <property type="entry name" value="DUF6332"/>
    <property type="match status" value="1"/>
</dbReference>
<dbReference type="RefSeq" id="WP_306068957.1">
    <property type="nucleotide sequence ID" value="NZ_CP120988.1"/>
</dbReference>